<dbReference type="EMBL" id="JAXLQG010000002">
    <property type="protein sequence ID" value="KAK5543666.1"/>
    <property type="molecule type" value="Genomic_DNA"/>
</dbReference>
<dbReference type="NCBIfam" id="TIGR00121">
    <property type="entry name" value="birA_ligase"/>
    <property type="match status" value="1"/>
</dbReference>
<evidence type="ECO:0000313" key="5">
    <source>
        <dbReference type="Proteomes" id="UP001345827"/>
    </source>
</evidence>
<sequence length="757" mass="83832">MATKRMNVLVYSGALTQEAWRANPNLMLSSGNGSTIESVRHCLYTLRRLLSPNYAVIPVTGDMLIKEPWTASCAALVFPGGADQGYCRTLNGDGNRRIRQFVERGGTYIGFCAGGYYGSKRCEFEVGDKLMEVVGDRELAFYPGVARGCAFPGFVYHSEKGARAADLKVDKTVLSSGAVPSVFKSYYNGGCVFVDAPKFKDQGVEVLASYTEPIAVDPGEGSAAVVYCKVGQGAALLTGPHPEFVFLGKPADDWSLTKPRFAAGNLESKSDVPGFSEVIRTLAVDEKHRMDFVKACLTKLGLTVSDEQNVPSLSYMHLSSSNPTETADVLSSLSHLIEKDERSEEYFKDENDTFHIIRPSTWRMVDLATALPAQTDGDEMVDQLDGSSDRIVDYNTVTKHIIVHDDDYPESKSTPYFNHQAFYANLHHYQSQLPGASNFGAHLLYGEVVTSTNTLLEKNTKLLRNLPQGFTATATVQVAGRGRGSNVWVSPPGSLMFSTVIRHPMAQMQIAPVVFVQYLAAMAIVQGIKSYDGRHYKDLPIKLKWPNDIFALDPAKAKENGGDENENYTKIGGILVNSHYNSKEYIAVCGIGLNTANAAPTTSLNQLTQFLPRDVEPFTLEKLLARILTVFDDLYARFLVTGFDEVMEKMYYEHWLHMDQIVTLEAEGGQRARIKGITRDYGLLIAEELGWEDRETGKRWTLQSDANSFDFFKGLVKAGAGTERTLGRARTPLLAKYVILRWSNRVEFRAGGWREKV</sequence>
<evidence type="ECO:0000259" key="3">
    <source>
        <dbReference type="PROSITE" id="PS51733"/>
    </source>
</evidence>
<dbReference type="InterPro" id="IPR004143">
    <property type="entry name" value="BPL_LPL_catalytic"/>
</dbReference>
<dbReference type="CDD" id="cd16442">
    <property type="entry name" value="BPL"/>
    <property type="match status" value="1"/>
</dbReference>
<reference evidence="4 5" key="1">
    <citation type="submission" date="2023-06" db="EMBL/GenBank/DDBJ databases">
        <title>Black Yeasts Isolated from many extreme environments.</title>
        <authorList>
            <person name="Coleine C."/>
            <person name="Stajich J.E."/>
            <person name="Selbmann L."/>
        </authorList>
    </citation>
    <scope>NUCLEOTIDE SEQUENCE [LARGE SCALE GENOMIC DNA]</scope>
    <source>
        <strain evidence="4 5">CCFEE 5887</strain>
    </source>
</reference>
<dbReference type="Gene3D" id="3.30.930.10">
    <property type="entry name" value="Bira Bifunctional Protein, Domain 2"/>
    <property type="match status" value="1"/>
</dbReference>
<dbReference type="PANTHER" id="PTHR12835:SF5">
    <property type="entry name" value="BIOTIN--PROTEIN LIGASE"/>
    <property type="match status" value="1"/>
</dbReference>
<evidence type="ECO:0000256" key="1">
    <source>
        <dbReference type="ARBA" id="ARBA00009934"/>
    </source>
</evidence>
<dbReference type="AlphaFoldDB" id="A0AAV9QIE2"/>
<comment type="similarity">
    <text evidence="1">Belongs to the biotin--protein ligase family.</text>
</comment>
<dbReference type="InterPro" id="IPR045864">
    <property type="entry name" value="aa-tRNA-synth_II/BPL/LPL"/>
</dbReference>
<gene>
    <name evidence="4" type="primary">BPL1</name>
    <name evidence="4" type="ORF">LTR25_001280</name>
</gene>
<dbReference type="CDD" id="cd03144">
    <property type="entry name" value="GATase1_ScBLP_like"/>
    <property type="match status" value="1"/>
</dbReference>
<evidence type="ECO:0000256" key="2">
    <source>
        <dbReference type="ARBA" id="ARBA00022598"/>
    </source>
</evidence>
<proteinExistence type="inferred from homology"/>
<dbReference type="GO" id="GO:0005737">
    <property type="term" value="C:cytoplasm"/>
    <property type="evidence" value="ECO:0007669"/>
    <property type="project" value="TreeGrafter"/>
</dbReference>
<comment type="caution">
    <text evidence="4">The sequence shown here is derived from an EMBL/GenBank/DDBJ whole genome shotgun (WGS) entry which is preliminary data.</text>
</comment>
<dbReference type="Pfam" id="PF09825">
    <property type="entry name" value="BPL_N"/>
    <property type="match status" value="1"/>
</dbReference>
<evidence type="ECO:0000313" key="4">
    <source>
        <dbReference type="EMBL" id="KAK5543666.1"/>
    </source>
</evidence>
<dbReference type="GO" id="GO:0004077">
    <property type="term" value="F:biotin--[biotin carboxyl-carrier protein] ligase activity"/>
    <property type="evidence" value="ECO:0007669"/>
    <property type="project" value="InterPro"/>
</dbReference>
<dbReference type="Pfam" id="PF03099">
    <property type="entry name" value="BPL_LplA_LipB"/>
    <property type="match status" value="1"/>
</dbReference>
<dbReference type="Proteomes" id="UP001345827">
    <property type="component" value="Unassembled WGS sequence"/>
</dbReference>
<dbReference type="Gene3D" id="3.40.50.880">
    <property type="match status" value="1"/>
</dbReference>
<organism evidence="4 5">
    <name type="scientific">Vermiconidia calcicola</name>
    <dbReference type="NCBI Taxonomy" id="1690605"/>
    <lineage>
        <taxon>Eukaryota</taxon>
        <taxon>Fungi</taxon>
        <taxon>Dikarya</taxon>
        <taxon>Ascomycota</taxon>
        <taxon>Pezizomycotina</taxon>
        <taxon>Dothideomycetes</taxon>
        <taxon>Dothideomycetidae</taxon>
        <taxon>Mycosphaerellales</taxon>
        <taxon>Extremaceae</taxon>
        <taxon>Vermiconidia</taxon>
    </lineage>
</organism>
<dbReference type="InterPro" id="IPR029062">
    <property type="entry name" value="Class_I_gatase-like"/>
</dbReference>
<dbReference type="SUPFAM" id="SSF55681">
    <property type="entry name" value="Class II aaRS and biotin synthetases"/>
    <property type="match status" value="1"/>
</dbReference>
<dbReference type="PANTHER" id="PTHR12835">
    <property type="entry name" value="BIOTIN PROTEIN LIGASE"/>
    <property type="match status" value="1"/>
</dbReference>
<feature type="domain" description="BPL/LPL catalytic" evidence="3">
    <location>
        <begin position="427"/>
        <end position="639"/>
    </location>
</feature>
<dbReference type="InterPro" id="IPR004408">
    <property type="entry name" value="Biotin_CoA_COase_ligase"/>
</dbReference>
<name>A0AAV9QIE2_9PEZI</name>
<keyword evidence="5" id="KW-1185">Reference proteome</keyword>
<dbReference type="PROSITE" id="PS51733">
    <property type="entry name" value="BPL_LPL_CATALYTIC"/>
    <property type="match status" value="1"/>
</dbReference>
<accession>A0AAV9QIE2</accession>
<dbReference type="InterPro" id="IPR019197">
    <property type="entry name" value="Biotin-prot_ligase_N"/>
</dbReference>
<keyword evidence="2" id="KW-0436">Ligase</keyword>
<dbReference type="SUPFAM" id="SSF52317">
    <property type="entry name" value="Class I glutamine amidotransferase-like"/>
    <property type="match status" value="1"/>
</dbReference>
<protein>
    <submittedName>
        <fullName evidence="4">Biotin holocarboxylase synthetase</fullName>
    </submittedName>
</protein>